<gene>
    <name evidence="1" type="ORF">O6H91_17G079600</name>
</gene>
<evidence type="ECO:0000313" key="1">
    <source>
        <dbReference type="EMBL" id="KAJ7526052.1"/>
    </source>
</evidence>
<dbReference type="Proteomes" id="UP001162992">
    <property type="component" value="Chromosome 17"/>
</dbReference>
<organism evidence="1 2">
    <name type="scientific">Diphasiastrum complanatum</name>
    <name type="common">Issler's clubmoss</name>
    <name type="synonym">Lycopodium complanatum</name>
    <dbReference type="NCBI Taxonomy" id="34168"/>
    <lineage>
        <taxon>Eukaryota</taxon>
        <taxon>Viridiplantae</taxon>
        <taxon>Streptophyta</taxon>
        <taxon>Embryophyta</taxon>
        <taxon>Tracheophyta</taxon>
        <taxon>Lycopodiopsida</taxon>
        <taxon>Lycopodiales</taxon>
        <taxon>Lycopodiaceae</taxon>
        <taxon>Lycopodioideae</taxon>
        <taxon>Diphasiastrum</taxon>
    </lineage>
</organism>
<sequence>MEVHKLTKNMHIMGVEGGNKDEQLRFADYLLSVGDGREPTFMHRDLDLISLPEGICLRMRDVHELISFTFLDVARQFRDVEFLRSHAILTPLNKDLDEINARVVEQLLGDVYTFYSANSVVECEGSNVHPIEYLNSLQASGCPPHKLVLKTGMIVILLRSIASHKGLYNGTRLIIFRLGR</sequence>
<dbReference type="EMBL" id="CM055108">
    <property type="protein sequence ID" value="KAJ7526052.1"/>
    <property type="molecule type" value="Genomic_DNA"/>
</dbReference>
<evidence type="ECO:0000313" key="2">
    <source>
        <dbReference type="Proteomes" id="UP001162992"/>
    </source>
</evidence>
<reference evidence="2" key="1">
    <citation type="journal article" date="2024" name="Proc. Natl. Acad. Sci. U.S.A.">
        <title>Extraordinary preservation of gene collinearity over three hundred million years revealed in homosporous lycophytes.</title>
        <authorList>
            <person name="Li C."/>
            <person name="Wickell D."/>
            <person name="Kuo L.Y."/>
            <person name="Chen X."/>
            <person name="Nie B."/>
            <person name="Liao X."/>
            <person name="Peng D."/>
            <person name="Ji J."/>
            <person name="Jenkins J."/>
            <person name="Williams M."/>
            <person name="Shu S."/>
            <person name="Plott C."/>
            <person name="Barry K."/>
            <person name="Rajasekar S."/>
            <person name="Grimwood J."/>
            <person name="Han X."/>
            <person name="Sun S."/>
            <person name="Hou Z."/>
            <person name="He W."/>
            <person name="Dai G."/>
            <person name="Sun C."/>
            <person name="Schmutz J."/>
            <person name="Leebens-Mack J.H."/>
            <person name="Li F.W."/>
            <person name="Wang L."/>
        </authorList>
    </citation>
    <scope>NUCLEOTIDE SEQUENCE [LARGE SCALE GENOMIC DNA]</scope>
    <source>
        <strain evidence="2">cv. PW_Plant_1</strain>
    </source>
</reference>
<protein>
    <submittedName>
        <fullName evidence="1">Uncharacterized protein</fullName>
    </submittedName>
</protein>
<keyword evidence="2" id="KW-1185">Reference proteome</keyword>
<comment type="caution">
    <text evidence="1">The sequence shown here is derived from an EMBL/GenBank/DDBJ whole genome shotgun (WGS) entry which is preliminary data.</text>
</comment>
<proteinExistence type="predicted"/>
<accession>A0ACC2B9B7</accession>
<name>A0ACC2B9B7_DIPCM</name>